<gene>
    <name evidence="5" type="ORF">RSA13_01955</name>
</gene>
<dbReference type="PANTHER" id="PTHR11559">
    <property type="entry name" value="CARBOXYLESTERASE"/>
    <property type="match status" value="1"/>
</dbReference>
<dbReference type="Pfam" id="PF00135">
    <property type="entry name" value="COesterase"/>
    <property type="match status" value="2"/>
</dbReference>
<dbReference type="RefSeq" id="WP_058708113.1">
    <property type="nucleotide sequence ID" value="NZ_LDSI01000002.1"/>
</dbReference>
<dbReference type="InterPro" id="IPR019819">
    <property type="entry name" value="Carboxylesterase_B_CS"/>
</dbReference>
<dbReference type="GO" id="GO:0016787">
    <property type="term" value="F:hydrolase activity"/>
    <property type="evidence" value="ECO:0007669"/>
    <property type="project" value="UniProtKB-KW"/>
</dbReference>
<dbReference type="InterPro" id="IPR019826">
    <property type="entry name" value="Carboxylesterase_B_AS"/>
</dbReference>
<dbReference type="InterPro" id="IPR002018">
    <property type="entry name" value="CarbesteraseB"/>
</dbReference>
<dbReference type="SUPFAM" id="SSF53474">
    <property type="entry name" value="alpha/beta-Hydrolases"/>
    <property type="match status" value="1"/>
</dbReference>
<comment type="similarity">
    <text evidence="1 3">Belongs to the type-B carboxylesterase/lipase family.</text>
</comment>
<dbReference type="AlphaFoldDB" id="A0AB34VKX0"/>
<feature type="domain" description="Carboxylesterase type B" evidence="4">
    <location>
        <begin position="358"/>
        <end position="478"/>
    </location>
</feature>
<dbReference type="EMBL" id="LDSI01000002">
    <property type="protein sequence ID" value="KTT01213.1"/>
    <property type="molecule type" value="Genomic_DNA"/>
</dbReference>
<proteinExistence type="inferred from homology"/>
<dbReference type="PROSITE" id="PS00941">
    <property type="entry name" value="CARBOXYLESTERASE_B_2"/>
    <property type="match status" value="1"/>
</dbReference>
<dbReference type="Gene3D" id="3.40.50.1820">
    <property type="entry name" value="alpha/beta hydrolase"/>
    <property type="match status" value="1"/>
</dbReference>
<reference evidence="5 6" key="1">
    <citation type="journal article" date="2016" name="Front. Microbiol.">
        <title>Genomic Resource of Rice Seed Associated Bacteria.</title>
        <authorList>
            <person name="Midha S."/>
            <person name="Bansal K."/>
            <person name="Sharma S."/>
            <person name="Kumar N."/>
            <person name="Patil P.P."/>
            <person name="Chaudhry V."/>
            <person name="Patil P.B."/>
        </authorList>
    </citation>
    <scope>NUCLEOTIDE SEQUENCE [LARGE SCALE GENOMIC DNA]</scope>
    <source>
        <strain evidence="5 6">RSA13</strain>
    </source>
</reference>
<dbReference type="Proteomes" id="UP000072520">
    <property type="component" value="Unassembled WGS sequence"/>
</dbReference>
<name>A0AB34VKX0_9GAMM</name>
<dbReference type="InterPro" id="IPR029058">
    <property type="entry name" value="AB_hydrolase_fold"/>
</dbReference>
<evidence type="ECO:0000313" key="5">
    <source>
        <dbReference type="EMBL" id="KTT01213.1"/>
    </source>
</evidence>
<protein>
    <recommendedName>
        <fullName evidence="3">Carboxylic ester hydrolase</fullName>
        <ecNumber evidence="3">3.1.1.-</ecNumber>
    </recommendedName>
</protein>
<dbReference type="EC" id="3.1.1.-" evidence="3"/>
<evidence type="ECO:0000259" key="4">
    <source>
        <dbReference type="Pfam" id="PF00135"/>
    </source>
</evidence>
<comment type="caution">
    <text evidence="5">The sequence shown here is derived from an EMBL/GenBank/DDBJ whole genome shotgun (WGS) entry which is preliminary data.</text>
</comment>
<dbReference type="InterPro" id="IPR050309">
    <property type="entry name" value="Type-B_Carboxylest/Lipase"/>
</dbReference>
<organism evidence="5 6">
    <name type="scientific">Pantoea stewartii</name>
    <dbReference type="NCBI Taxonomy" id="66269"/>
    <lineage>
        <taxon>Bacteria</taxon>
        <taxon>Pseudomonadati</taxon>
        <taxon>Pseudomonadota</taxon>
        <taxon>Gammaproteobacteria</taxon>
        <taxon>Enterobacterales</taxon>
        <taxon>Erwiniaceae</taxon>
        <taxon>Pantoea</taxon>
    </lineage>
</organism>
<feature type="domain" description="Carboxylesterase type B" evidence="4">
    <location>
        <begin position="8"/>
        <end position="344"/>
    </location>
</feature>
<keyword evidence="2 3" id="KW-0378">Hydrolase</keyword>
<evidence type="ECO:0000313" key="6">
    <source>
        <dbReference type="Proteomes" id="UP000072520"/>
    </source>
</evidence>
<evidence type="ECO:0000256" key="3">
    <source>
        <dbReference type="RuleBase" id="RU361235"/>
    </source>
</evidence>
<dbReference type="PROSITE" id="PS00122">
    <property type="entry name" value="CARBOXYLESTERASE_B_1"/>
    <property type="match status" value="1"/>
</dbReference>
<accession>A0AB34VKX0</accession>
<sequence length="505" mass="55933">MKNEGLKIALTDGELQGTLDDGIFVFKGIPYAAPPVGAYRWRAPQPVKPWHGVRNAQHFSAASWQNRDYCLAIGGGDPGVFSEDCLYLNVWTPELQPEVPLPVMVWLHGGGFTIGSGGLAPYSGKPLASRGAVVVTLNYRLGHLGFFAHPALEKEQADTGHINNFALLDQIAALRWVQQHIAAFGGNASNVTLFGESSGARSVLSLCCSPLSRGLFHKGIVQSAYSLPDVTRDAAREKGVMVATALGLPADASMAQLRELPADAFWPLDSSLGLGPVAIAGDTVLPEPVLKTLMAGKQHRLPLMAGSNSDEASVLVWFGVEAAAVVGQLRRNNHFHYRLLRWIYRTGDDALLGRAVARDMTFSIVPWLIMRAQEKAGMPGWRYWFDYVSERSRDLYPHGTWHGNEIPYVMNTLAMMPPADDDRTFTAADHAFSQQVCDYWFRFARDVTPHTTMIEGKKRWPAWRKKHDVTMSLGWQGQAALKLLPGFMRRRLALFRLMMSRLVRL</sequence>
<evidence type="ECO:0000256" key="1">
    <source>
        <dbReference type="ARBA" id="ARBA00005964"/>
    </source>
</evidence>
<evidence type="ECO:0000256" key="2">
    <source>
        <dbReference type="ARBA" id="ARBA00022801"/>
    </source>
</evidence>